<dbReference type="PROSITE" id="PS50175">
    <property type="entry name" value="ASP_PROT_RETROV"/>
    <property type="match status" value="1"/>
</dbReference>
<name>A0A183ULG3_TOXCA</name>
<dbReference type="InterPro" id="IPR021109">
    <property type="entry name" value="Peptidase_aspartic_dom_sf"/>
</dbReference>
<dbReference type="SUPFAM" id="SSF50630">
    <property type="entry name" value="Acid proteases"/>
    <property type="match status" value="1"/>
</dbReference>
<feature type="domain" description="Peptidase A2" evidence="2">
    <location>
        <begin position="102"/>
        <end position="119"/>
    </location>
</feature>
<dbReference type="WBParaSite" id="TCNE_0000933301-mRNA-1">
    <property type="protein sequence ID" value="TCNE_0000933301-mRNA-1"/>
    <property type="gene ID" value="TCNE_0000933301"/>
</dbReference>
<dbReference type="AlphaFoldDB" id="A0A183ULG3"/>
<sequence length="119" mass="13427">MYSKALMAMLDVQEERQQRTLKAMLDTANQQEEVLQDKTSHDCKLAGHKRGFCEKFAEKERRTSRKKKCRTAKNAVVTASSGTDVALVNCTYRNVQINGTSIQMRLDTGADDTLLNVKD</sequence>
<evidence type="ECO:0000313" key="3">
    <source>
        <dbReference type="EMBL" id="VDM40654.1"/>
    </source>
</evidence>
<reference evidence="3 4" key="2">
    <citation type="submission" date="2018-11" db="EMBL/GenBank/DDBJ databases">
        <authorList>
            <consortium name="Pathogen Informatics"/>
        </authorList>
    </citation>
    <scope>NUCLEOTIDE SEQUENCE [LARGE SCALE GENOMIC DNA]</scope>
</reference>
<evidence type="ECO:0000313" key="5">
    <source>
        <dbReference type="WBParaSite" id="TCNE_0000933301-mRNA-1"/>
    </source>
</evidence>
<dbReference type="GO" id="GO:0006508">
    <property type="term" value="P:proteolysis"/>
    <property type="evidence" value="ECO:0007669"/>
    <property type="project" value="InterPro"/>
</dbReference>
<evidence type="ECO:0000256" key="1">
    <source>
        <dbReference type="ARBA" id="ARBA00022801"/>
    </source>
</evidence>
<reference evidence="5" key="1">
    <citation type="submission" date="2016-06" db="UniProtKB">
        <authorList>
            <consortium name="WormBaseParasite"/>
        </authorList>
    </citation>
    <scope>IDENTIFICATION</scope>
</reference>
<organism evidence="4 5">
    <name type="scientific">Toxocara canis</name>
    <name type="common">Canine roundworm</name>
    <dbReference type="NCBI Taxonomy" id="6265"/>
    <lineage>
        <taxon>Eukaryota</taxon>
        <taxon>Metazoa</taxon>
        <taxon>Ecdysozoa</taxon>
        <taxon>Nematoda</taxon>
        <taxon>Chromadorea</taxon>
        <taxon>Rhabditida</taxon>
        <taxon>Spirurina</taxon>
        <taxon>Ascaridomorpha</taxon>
        <taxon>Ascaridoidea</taxon>
        <taxon>Toxocaridae</taxon>
        <taxon>Toxocara</taxon>
    </lineage>
</organism>
<dbReference type="GO" id="GO:0004190">
    <property type="term" value="F:aspartic-type endopeptidase activity"/>
    <property type="evidence" value="ECO:0007669"/>
    <property type="project" value="InterPro"/>
</dbReference>
<protein>
    <submittedName>
        <fullName evidence="5">Peptidase A2 domain-containing protein</fullName>
    </submittedName>
</protein>
<evidence type="ECO:0000259" key="2">
    <source>
        <dbReference type="PROSITE" id="PS50175"/>
    </source>
</evidence>
<dbReference type="Gene3D" id="2.40.70.10">
    <property type="entry name" value="Acid Proteases"/>
    <property type="match status" value="1"/>
</dbReference>
<evidence type="ECO:0000313" key="4">
    <source>
        <dbReference type="Proteomes" id="UP000050794"/>
    </source>
</evidence>
<proteinExistence type="predicted"/>
<gene>
    <name evidence="3" type="ORF">TCNE_LOCUS9333</name>
</gene>
<dbReference type="EMBL" id="UYWY01020147">
    <property type="protein sequence ID" value="VDM40654.1"/>
    <property type="molecule type" value="Genomic_DNA"/>
</dbReference>
<keyword evidence="4" id="KW-1185">Reference proteome</keyword>
<accession>A0A183ULG3</accession>
<dbReference type="Proteomes" id="UP000050794">
    <property type="component" value="Unassembled WGS sequence"/>
</dbReference>
<keyword evidence="1" id="KW-0378">Hydrolase</keyword>
<dbReference type="InterPro" id="IPR001995">
    <property type="entry name" value="Peptidase_A2_cat"/>
</dbReference>